<evidence type="ECO:0000256" key="2">
    <source>
        <dbReference type="ARBA" id="ARBA00022475"/>
    </source>
</evidence>
<dbReference type="RefSeq" id="WP_194947396.1">
    <property type="nucleotide sequence ID" value="NZ_JACBGI020000001.1"/>
</dbReference>
<feature type="transmembrane region" description="Helical" evidence="6">
    <location>
        <begin position="71"/>
        <end position="88"/>
    </location>
</feature>
<evidence type="ECO:0000313" key="8">
    <source>
        <dbReference type="EMBL" id="MBF6057045.1"/>
    </source>
</evidence>
<dbReference type="PANTHER" id="PTHR40077:SF1">
    <property type="entry name" value="MEMBRANE PROTEIN"/>
    <property type="match status" value="1"/>
</dbReference>
<dbReference type="PANTHER" id="PTHR40077">
    <property type="entry name" value="MEMBRANE PROTEIN-RELATED"/>
    <property type="match status" value="1"/>
</dbReference>
<dbReference type="NCBIfam" id="TIGR03954">
    <property type="entry name" value="integ_memb_HG"/>
    <property type="match status" value="1"/>
</dbReference>
<reference evidence="8 9" key="2">
    <citation type="submission" date="2020-11" db="EMBL/GenBank/DDBJ databases">
        <title>Sulfur oxidizing isolate from Hospital Hole Sinkhole.</title>
        <authorList>
            <person name="Scott K.M."/>
        </authorList>
    </citation>
    <scope>NUCLEOTIDE SEQUENCE [LARGE SCALE GENOMIC DNA]</scope>
    <source>
        <strain evidence="8 9">HH1</strain>
    </source>
</reference>
<accession>A0ABS0BT62</accession>
<dbReference type="Pfam" id="PF12823">
    <property type="entry name" value="DUF3817"/>
    <property type="match status" value="1"/>
</dbReference>
<feature type="domain" description="DUF3817" evidence="7">
    <location>
        <begin position="7"/>
        <end position="92"/>
    </location>
</feature>
<evidence type="ECO:0000259" key="7">
    <source>
        <dbReference type="Pfam" id="PF12823"/>
    </source>
</evidence>
<protein>
    <submittedName>
        <fullName evidence="8">DUF3817 domain-containing protein</fullName>
    </submittedName>
</protein>
<evidence type="ECO:0000256" key="6">
    <source>
        <dbReference type="SAM" id="Phobius"/>
    </source>
</evidence>
<evidence type="ECO:0000256" key="4">
    <source>
        <dbReference type="ARBA" id="ARBA00022989"/>
    </source>
</evidence>
<feature type="transmembrane region" description="Helical" evidence="6">
    <location>
        <begin position="6"/>
        <end position="27"/>
    </location>
</feature>
<proteinExistence type="predicted"/>
<comment type="caution">
    <text evidence="8">The sequence shown here is derived from an EMBL/GenBank/DDBJ whole genome shotgun (WGS) entry which is preliminary data.</text>
</comment>
<evidence type="ECO:0000256" key="1">
    <source>
        <dbReference type="ARBA" id="ARBA00004651"/>
    </source>
</evidence>
<organism evidence="8 9">
    <name type="scientific">Thiomicrorhabdus heinhorstiae</name>
    <dbReference type="NCBI Taxonomy" id="2748010"/>
    <lineage>
        <taxon>Bacteria</taxon>
        <taxon>Pseudomonadati</taxon>
        <taxon>Pseudomonadota</taxon>
        <taxon>Gammaproteobacteria</taxon>
        <taxon>Thiotrichales</taxon>
        <taxon>Piscirickettsiaceae</taxon>
        <taxon>Thiomicrorhabdus</taxon>
    </lineage>
</organism>
<evidence type="ECO:0000256" key="5">
    <source>
        <dbReference type="ARBA" id="ARBA00023136"/>
    </source>
</evidence>
<sequence length="96" mass="10468">MSVVSFRWLRFSALLEGSSLLLLLLVAVPLKRLADMPEAVAIVGPIHGVLFLFFISMLFSHAARGDLSAKQTLIGFIASFIPTGTFIYKAKVLKST</sequence>
<comment type="subcellular location">
    <subcellularLocation>
        <location evidence="1">Cell membrane</location>
        <topology evidence="1">Multi-pass membrane protein</topology>
    </subcellularLocation>
</comment>
<keyword evidence="2" id="KW-1003">Cell membrane</keyword>
<keyword evidence="5 6" id="KW-0472">Membrane</keyword>
<name>A0ABS0BT62_9GAMM</name>
<keyword evidence="4 6" id="KW-1133">Transmembrane helix</keyword>
<dbReference type="EMBL" id="JACBGI020000001">
    <property type="protein sequence ID" value="MBF6057045.1"/>
    <property type="molecule type" value="Genomic_DNA"/>
</dbReference>
<keyword evidence="9" id="KW-1185">Reference proteome</keyword>
<evidence type="ECO:0000313" key="9">
    <source>
        <dbReference type="Proteomes" id="UP001193680"/>
    </source>
</evidence>
<dbReference type="Proteomes" id="UP001193680">
    <property type="component" value="Unassembled WGS sequence"/>
</dbReference>
<keyword evidence="3 6" id="KW-0812">Transmembrane</keyword>
<gene>
    <name evidence="8" type="ORF">H8792_001695</name>
</gene>
<evidence type="ECO:0000256" key="3">
    <source>
        <dbReference type="ARBA" id="ARBA00022692"/>
    </source>
</evidence>
<reference evidence="8 9" key="1">
    <citation type="submission" date="2020-06" db="EMBL/GenBank/DDBJ databases">
        <authorList>
            <person name="Scott K."/>
        </authorList>
    </citation>
    <scope>NUCLEOTIDE SEQUENCE [LARGE SCALE GENOMIC DNA]</scope>
    <source>
        <strain evidence="8 9">HH1</strain>
    </source>
</reference>
<feature type="transmembrane region" description="Helical" evidence="6">
    <location>
        <begin position="39"/>
        <end position="59"/>
    </location>
</feature>
<dbReference type="InterPro" id="IPR023845">
    <property type="entry name" value="DUF3817_TM"/>
</dbReference>